<protein>
    <submittedName>
        <fullName evidence="1">Uncharacterized protein</fullName>
    </submittedName>
</protein>
<dbReference type="AlphaFoldDB" id="U1QIW7"/>
<reference evidence="1 2" key="1">
    <citation type="submission" date="2013-06" db="EMBL/GenBank/DDBJ databases">
        <authorList>
            <person name="Weinstock G."/>
            <person name="Sodergren E."/>
            <person name="Lobos E.A."/>
            <person name="Fulton L."/>
            <person name="Fulton R."/>
            <person name="Courtney L."/>
            <person name="Fronick C."/>
            <person name="O'Laughlin M."/>
            <person name="Godfrey J."/>
            <person name="Wilson R.M."/>
            <person name="Miner T."/>
            <person name="Farmer C."/>
            <person name="Delehaunty K."/>
            <person name="Cordes M."/>
            <person name="Minx P."/>
            <person name="Tomlinson C."/>
            <person name="Chen J."/>
            <person name="Wollam A."/>
            <person name="Pepin K.H."/>
            <person name="Bhonagiri V."/>
            <person name="Zhang X."/>
            <person name="Warren W."/>
            <person name="Mitreva M."/>
            <person name="Mardis E.R."/>
            <person name="Wilson R.K."/>
        </authorList>
    </citation>
    <scope>NUCLEOTIDE SEQUENCE [LARGE SCALE GENOMIC DNA]</scope>
    <source>
        <strain evidence="1 2">F0510</strain>
    </source>
</reference>
<evidence type="ECO:0000313" key="1">
    <source>
        <dbReference type="EMBL" id="ERH21789.1"/>
    </source>
</evidence>
<name>U1QIW7_9ACTO</name>
<dbReference type="Proteomes" id="UP000016498">
    <property type="component" value="Unassembled WGS sequence"/>
</dbReference>
<comment type="caution">
    <text evidence="1">The sequence shown here is derived from an EMBL/GenBank/DDBJ whole genome shotgun (WGS) entry which is preliminary data.</text>
</comment>
<sequence>MSAAWTPTPARPPPLAHRCIQDDHAHQKSPRYECLRCHDTHTPQK</sequence>
<proteinExistence type="predicted"/>
<dbReference type="EMBL" id="AWSD01000046">
    <property type="protein sequence ID" value="ERH21789.1"/>
    <property type="molecule type" value="Genomic_DNA"/>
</dbReference>
<organism evidence="1 2">
    <name type="scientific">Actinomyces johnsonii F0510</name>
    <dbReference type="NCBI Taxonomy" id="1227262"/>
    <lineage>
        <taxon>Bacteria</taxon>
        <taxon>Bacillati</taxon>
        <taxon>Actinomycetota</taxon>
        <taxon>Actinomycetes</taxon>
        <taxon>Actinomycetales</taxon>
        <taxon>Actinomycetaceae</taxon>
        <taxon>Actinomyces</taxon>
    </lineage>
</organism>
<dbReference type="HOGENOM" id="CLU_3195069_0_0_11"/>
<evidence type="ECO:0000313" key="2">
    <source>
        <dbReference type="Proteomes" id="UP000016498"/>
    </source>
</evidence>
<gene>
    <name evidence="1" type="ORF">HMPREF1549_00472</name>
</gene>
<accession>U1QIW7</accession>